<organism evidence="3">
    <name type="scientific">Gongylonema pulchrum</name>
    <dbReference type="NCBI Taxonomy" id="637853"/>
    <lineage>
        <taxon>Eukaryota</taxon>
        <taxon>Metazoa</taxon>
        <taxon>Ecdysozoa</taxon>
        <taxon>Nematoda</taxon>
        <taxon>Chromadorea</taxon>
        <taxon>Rhabditida</taxon>
        <taxon>Spirurina</taxon>
        <taxon>Spiruromorpha</taxon>
        <taxon>Spiruroidea</taxon>
        <taxon>Gongylonematidae</taxon>
        <taxon>Gongylonema</taxon>
    </lineage>
</organism>
<sequence>MNPGVEVLTLDRESFTKLIGDLEALNRDYGDSQRRATV</sequence>
<dbReference type="AlphaFoldDB" id="A0A183F181"/>
<reference evidence="1 2" key="2">
    <citation type="submission" date="2018-11" db="EMBL/GenBank/DDBJ databases">
        <authorList>
            <consortium name="Pathogen Informatics"/>
        </authorList>
    </citation>
    <scope>NUCLEOTIDE SEQUENCE [LARGE SCALE GENOMIC DNA]</scope>
</reference>
<name>A0A183F181_9BILA</name>
<reference evidence="3" key="1">
    <citation type="submission" date="2016-06" db="UniProtKB">
        <authorList>
            <consortium name="WormBaseParasite"/>
        </authorList>
    </citation>
    <scope>IDENTIFICATION</scope>
</reference>
<dbReference type="Proteomes" id="UP000271098">
    <property type="component" value="Unassembled WGS sequence"/>
</dbReference>
<gene>
    <name evidence="1" type="ORF">GPUH_LOCUS26972</name>
</gene>
<keyword evidence="2" id="KW-1185">Reference proteome</keyword>
<evidence type="ECO:0000313" key="2">
    <source>
        <dbReference type="Proteomes" id="UP000271098"/>
    </source>
</evidence>
<dbReference type="WBParaSite" id="GPUH_0002700201-mRNA-1">
    <property type="protein sequence ID" value="GPUH_0002700201-mRNA-1"/>
    <property type="gene ID" value="GPUH_0002700201"/>
</dbReference>
<dbReference type="EMBL" id="UYRT01116397">
    <property type="protein sequence ID" value="VDN49751.1"/>
    <property type="molecule type" value="Genomic_DNA"/>
</dbReference>
<evidence type="ECO:0000313" key="3">
    <source>
        <dbReference type="WBParaSite" id="GPUH_0002700201-mRNA-1"/>
    </source>
</evidence>
<evidence type="ECO:0000313" key="1">
    <source>
        <dbReference type="EMBL" id="VDN49751.1"/>
    </source>
</evidence>
<protein>
    <submittedName>
        <fullName evidence="3">Cyclic nucleotide-binding domain-containing protein</fullName>
    </submittedName>
</protein>
<accession>A0A183F181</accession>
<dbReference type="OrthoDB" id="63267at2759"/>
<proteinExistence type="predicted"/>